<dbReference type="Proteomes" id="UP000317685">
    <property type="component" value="Unassembled WGS sequence"/>
</dbReference>
<keyword evidence="3" id="KW-1185">Reference proteome</keyword>
<accession>A0A561VUB3</accession>
<dbReference type="EMBL" id="VIWZ01000001">
    <property type="protein sequence ID" value="TWG15208.1"/>
    <property type="molecule type" value="Genomic_DNA"/>
</dbReference>
<dbReference type="Pfam" id="PF19054">
    <property type="entry name" value="DUF5753"/>
    <property type="match status" value="1"/>
</dbReference>
<gene>
    <name evidence="2" type="ORF">FHU34_11520</name>
</gene>
<evidence type="ECO:0000313" key="3">
    <source>
        <dbReference type="Proteomes" id="UP000317685"/>
    </source>
</evidence>
<dbReference type="RefSeq" id="WP_280116504.1">
    <property type="nucleotide sequence ID" value="NZ_VIWZ01000001.1"/>
</dbReference>
<feature type="domain" description="DUF5753" evidence="1">
    <location>
        <begin position="8"/>
        <end position="66"/>
    </location>
</feature>
<evidence type="ECO:0000313" key="2">
    <source>
        <dbReference type="EMBL" id="TWG15208.1"/>
    </source>
</evidence>
<dbReference type="GeneID" id="300132120"/>
<protein>
    <recommendedName>
        <fullName evidence="1">DUF5753 domain-containing protein</fullName>
    </recommendedName>
</protein>
<sequence length="73" mass="8159">MLSDGRLTRAAFTTVQVRRRRIAAYLDNQLQGQVASDPDDIAAMMAAWENVRGEALSHRQSVDLILEVAESWS</sequence>
<proteinExistence type="predicted"/>
<dbReference type="InterPro" id="IPR043917">
    <property type="entry name" value="DUF5753"/>
</dbReference>
<organism evidence="2 3">
    <name type="scientific">Micromonospora taraxaci</name>
    <dbReference type="NCBI Taxonomy" id="1316803"/>
    <lineage>
        <taxon>Bacteria</taxon>
        <taxon>Bacillati</taxon>
        <taxon>Actinomycetota</taxon>
        <taxon>Actinomycetes</taxon>
        <taxon>Micromonosporales</taxon>
        <taxon>Micromonosporaceae</taxon>
        <taxon>Micromonospora</taxon>
    </lineage>
</organism>
<evidence type="ECO:0000259" key="1">
    <source>
        <dbReference type="Pfam" id="PF19054"/>
    </source>
</evidence>
<name>A0A561VUB3_9ACTN</name>
<comment type="caution">
    <text evidence="2">The sequence shown here is derived from an EMBL/GenBank/DDBJ whole genome shotgun (WGS) entry which is preliminary data.</text>
</comment>
<reference evidence="2 3" key="1">
    <citation type="submission" date="2019-06" db="EMBL/GenBank/DDBJ databases">
        <title>Sequencing the genomes of 1000 actinobacteria strains.</title>
        <authorList>
            <person name="Klenk H.-P."/>
        </authorList>
    </citation>
    <scope>NUCLEOTIDE SEQUENCE [LARGE SCALE GENOMIC DNA]</scope>
    <source>
        <strain evidence="2 3">DSM 45885</strain>
    </source>
</reference>
<dbReference type="AlphaFoldDB" id="A0A561VUB3"/>